<protein>
    <recommendedName>
        <fullName evidence="2">5'-3' DNA helicase ZGRF1-like N-terminal domain-containing protein</fullName>
    </recommendedName>
</protein>
<evidence type="ECO:0000313" key="3">
    <source>
        <dbReference type="EMBL" id="PON92871.1"/>
    </source>
</evidence>
<dbReference type="GO" id="GO:0006302">
    <property type="term" value="P:double-strand break repair"/>
    <property type="evidence" value="ECO:0007669"/>
    <property type="project" value="TreeGrafter"/>
</dbReference>
<gene>
    <name evidence="3" type="ORF">TorRG33x02_114690</name>
</gene>
<feature type="non-terminal residue" evidence="3">
    <location>
        <position position="1"/>
    </location>
</feature>
<evidence type="ECO:0000256" key="1">
    <source>
        <dbReference type="SAM" id="MobiDB-lite"/>
    </source>
</evidence>
<feature type="region of interest" description="Disordered" evidence="1">
    <location>
        <begin position="239"/>
        <end position="261"/>
    </location>
</feature>
<reference evidence="4" key="1">
    <citation type="submission" date="2016-06" db="EMBL/GenBank/DDBJ databases">
        <title>Parallel loss of symbiosis genes in relatives of nitrogen-fixing non-legume Parasponia.</title>
        <authorList>
            <person name="Van Velzen R."/>
            <person name="Holmer R."/>
            <person name="Bu F."/>
            <person name="Rutten L."/>
            <person name="Van Zeijl A."/>
            <person name="Liu W."/>
            <person name="Santuari L."/>
            <person name="Cao Q."/>
            <person name="Sharma T."/>
            <person name="Shen D."/>
            <person name="Roswanjaya Y."/>
            <person name="Wardhani T."/>
            <person name="Kalhor M.S."/>
            <person name="Jansen J."/>
            <person name="Van den Hoogen J."/>
            <person name="Gungor B."/>
            <person name="Hartog M."/>
            <person name="Hontelez J."/>
            <person name="Verver J."/>
            <person name="Yang W.-C."/>
            <person name="Schijlen E."/>
            <person name="Repin R."/>
            <person name="Schilthuizen M."/>
            <person name="Schranz E."/>
            <person name="Heidstra R."/>
            <person name="Miyata K."/>
            <person name="Fedorova E."/>
            <person name="Kohlen W."/>
            <person name="Bisseling T."/>
            <person name="Smit S."/>
            <person name="Geurts R."/>
        </authorList>
    </citation>
    <scope>NUCLEOTIDE SEQUENCE [LARGE SCALE GENOMIC DNA]</scope>
    <source>
        <strain evidence="4">cv. RG33-2</strain>
    </source>
</reference>
<dbReference type="InterPro" id="IPR018838">
    <property type="entry name" value="ZGRF1-like_N"/>
</dbReference>
<organism evidence="3 4">
    <name type="scientific">Trema orientale</name>
    <name type="common">Charcoal tree</name>
    <name type="synonym">Celtis orientalis</name>
    <dbReference type="NCBI Taxonomy" id="63057"/>
    <lineage>
        <taxon>Eukaryota</taxon>
        <taxon>Viridiplantae</taxon>
        <taxon>Streptophyta</taxon>
        <taxon>Embryophyta</taxon>
        <taxon>Tracheophyta</taxon>
        <taxon>Spermatophyta</taxon>
        <taxon>Magnoliopsida</taxon>
        <taxon>eudicotyledons</taxon>
        <taxon>Gunneridae</taxon>
        <taxon>Pentapetalae</taxon>
        <taxon>rosids</taxon>
        <taxon>fabids</taxon>
        <taxon>Rosales</taxon>
        <taxon>Cannabaceae</taxon>
        <taxon>Trema</taxon>
    </lineage>
</organism>
<dbReference type="EMBL" id="JXTC01000062">
    <property type="protein sequence ID" value="PON92871.1"/>
    <property type="molecule type" value="Genomic_DNA"/>
</dbReference>
<dbReference type="PANTHER" id="PTHR28535">
    <property type="entry name" value="ZINC FINGER GRF-TYPE CONTAINING 1"/>
    <property type="match status" value="1"/>
</dbReference>
<comment type="caution">
    <text evidence="3">The sequence shown here is derived from an EMBL/GenBank/DDBJ whole genome shotgun (WGS) entry which is preliminary data.</text>
</comment>
<dbReference type="GO" id="GO:0005634">
    <property type="term" value="C:nucleus"/>
    <property type="evidence" value="ECO:0007669"/>
    <property type="project" value="TreeGrafter"/>
</dbReference>
<dbReference type="PANTHER" id="PTHR28535:SF1">
    <property type="entry name" value="PROTEIN ZGRF1"/>
    <property type="match status" value="1"/>
</dbReference>
<dbReference type="STRING" id="63057.A0A2P5F504"/>
<evidence type="ECO:0000313" key="4">
    <source>
        <dbReference type="Proteomes" id="UP000237000"/>
    </source>
</evidence>
<feature type="compositionally biased region" description="Polar residues" evidence="1">
    <location>
        <begin position="376"/>
        <end position="401"/>
    </location>
</feature>
<sequence length="446" mass="49943">KSSITEWEVMYTTQITQKAKKYHDGFVQLTLHGSIGRQLVLLDERRNNLDSRFLKMDEKIESGATISFDAHLVEIGETREDHKSSGENSSNVMRETVILHGQQNYAHRNNTVKTVKQEFIKNGFLKSGASHSSRYTTESSPTEWKVLYTTQLTQKSKKYHDGFLKLTICGSRGRQAMLYDEMRKLLNSGFLKREEVIRTGASFVFDAYLVDIGEPEGNNEPVVDLTAQGNSCNVVKERGKMHEQQNSLTSNKYVLKGKPPSNACLRKSVEKDFNISSSIGKKESSRTAPLRDAHQILSFLQKPRTQNGMPADSTNTNMTTKKGPLVSNAADLDFPEDDKAPKLSVAHEKSSESVDARESRESIDVERPVDIMPSEARSSGNGSQLVKGNNGNSHQQLNSNKMEVESRWCDGENASDMPSSDEKNHPEDHLTCAWEMDDCPSFDLGI</sequence>
<feature type="compositionally biased region" description="Polar residues" evidence="1">
    <location>
        <begin position="303"/>
        <end position="320"/>
    </location>
</feature>
<feature type="region of interest" description="Disordered" evidence="1">
    <location>
        <begin position="299"/>
        <end position="403"/>
    </location>
</feature>
<proteinExistence type="predicted"/>
<dbReference type="Pfam" id="PF10382">
    <property type="entry name" value="ZGRF1-like_N"/>
    <property type="match status" value="2"/>
</dbReference>
<dbReference type="GO" id="GO:0035861">
    <property type="term" value="C:site of double-strand break"/>
    <property type="evidence" value="ECO:0007669"/>
    <property type="project" value="TreeGrafter"/>
</dbReference>
<feature type="domain" description="5'-3' DNA helicase ZGRF1-like N-terminal" evidence="2">
    <location>
        <begin position="143"/>
        <end position="220"/>
    </location>
</feature>
<dbReference type="AlphaFoldDB" id="A0A2P5F504"/>
<accession>A0A2P5F504</accession>
<keyword evidence="4" id="KW-1185">Reference proteome</keyword>
<feature type="compositionally biased region" description="Basic and acidic residues" evidence="1">
    <location>
        <begin position="337"/>
        <end position="369"/>
    </location>
</feature>
<name>A0A2P5F504_TREOI</name>
<dbReference type="Proteomes" id="UP000237000">
    <property type="component" value="Unassembled WGS sequence"/>
</dbReference>
<feature type="domain" description="5'-3' DNA helicase ZGRF1-like N-terminal" evidence="2">
    <location>
        <begin position="4"/>
        <end position="81"/>
    </location>
</feature>
<dbReference type="InParanoid" id="A0A2P5F504"/>
<dbReference type="InterPro" id="IPR052800">
    <property type="entry name" value="DNA_Repair_Helicase_ZGRF1"/>
</dbReference>
<evidence type="ECO:0000259" key="2">
    <source>
        <dbReference type="Pfam" id="PF10382"/>
    </source>
</evidence>
<dbReference type="OrthoDB" id="6513042at2759"/>